<dbReference type="Pfam" id="PF13416">
    <property type="entry name" value="SBP_bac_8"/>
    <property type="match status" value="1"/>
</dbReference>
<evidence type="ECO:0000256" key="6">
    <source>
        <dbReference type="SAM" id="MobiDB-lite"/>
    </source>
</evidence>
<feature type="chain" id="PRO_5038754243" evidence="7">
    <location>
        <begin position="25"/>
        <end position="469"/>
    </location>
</feature>
<feature type="compositionally biased region" description="Basic and acidic residues" evidence="6">
    <location>
        <begin position="33"/>
        <end position="42"/>
    </location>
</feature>
<proteinExistence type="predicted"/>
<dbReference type="InterPro" id="IPR006059">
    <property type="entry name" value="SBP"/>
</dbReference>
<comment type="caution">
    <text evidence="8">The sequence shown here is derived from an EMBL/GenBank/DDBJ whole genome shotgun (WGS) entry which is preliminary data.</text>
</comment>
<dbReference type="PANTHER" id="PTHR43649:SF33">
    <property type="entry name" value="POLYGALACTURONAN_RHAMNOGALACTURONAN-BINDING PROTEIN YTCQ"/>
    <property type="match status" value="1"/>
</dbReference>
<dbReference type="InterPro" id="IPR050490">
    <property type="entry name" value="Bact_solute-bd_prot1"/>
</dbReference>
<feature type="compositionally biased region" description="Polar residues" evidence="6">
    <location>
        <begin position="43"/>
        <end position="53"/>
    </location>
</feature>
<feature type="region of interest" description="Disordered" evidence="6">
    <location>
        <begin position="28"/>
        <end position="59"/>
    </location>
</feature>
<dbReference type="EMBL" id="QWVT01000016">
    <property type="protein sequence ID" value="RID85202.1"/>
    <property type="molecule type" value="Genomic_DNA"/>
</dbReference>
<evidence type="ECO:0000256" key="4">
    <source>
        <dbReference type="ARBA" id="ARBA00023139"/>
    </source>
</evidence>
<dbReference type="OrthoDB" id="1992988at2"/>
<protein>
    <submittedName>
        <fullName evidence="8">Carbohydrate ABC transporter substrate-binding protein</fullName>
    </submittedName>
</protein>
<dbReference type="PROSITE" id="PS51257">
    <property type="entry name" value="PROKAR_LIPOPROTEIN"/>
    <property type="match status" value="1"/>
</dbReference>
<dbReference type="Proteomes" id="UP000265816">
    <property type="component" value="Unassembled WGS sequence"/>
</dbReference>
<evidence type="ECO:0000256" key="2">
    <source>
        <dbReference type="ARBA" id="ARBA00022729"/>
    </source>
</evidence>
<keyword evidence="5" id="KW-0449">Lipoprotein</keyword>
<dbReference type="PANTHER" id="PTHR43649">
    <property type="entry name" value="ARABINOSE-BINDING PROTEIN-RELATED"/>
    <property type="match status" value="1"/>
</dbReference>
<gene>
    <name evidence="8" type="ORF">D1970_10555</name>
</gene>
<evidence type="ECO:0000256" key="3">
    <source>
        <dbReference type="ARBA" id="ARBA00023136"/>
    </source>
</evidence>
<dbReference type="Gene3D" id="3.40.190.10">
    <property type="entry name" value="Periplasmic binding protein-like II"/>
    <property type="match status" value="1"/>
</dbReference>
<dbReference type="AlphaFoldDB" id="A0A398B5S6"/>
<dbReference type="SUPFAM" id="SSF53850">
    <property type="entry name" value="Periplasmic binding protein-like II"/>
    <property type="match status" value="1"/>
</dbReference>
<reference evidence="8 9" key="1">
    <citation type="submission" date="2018-08" db="EMBL/GenBank/DDBJ databases">
        <title>Bacillus jemisoniae sp. nov., Bacillus chryseoplanitiae sp. nov., Bacillus resnikiae sp. nov., and Bacillus frankliniae sp. nov., isolated from Viking spacecraft and associated surfaces.</title>
        <authorList>
            <person name="Seuylemezian A."/>
            <person name="Vaishampayan P."/>
        </authorList>
    </citation>
    <scope>NUCLEOTIDE SEQUENCE [LARGE SCALE GENOMIC DNA]</scope>
    <source>
        <strain evidence="8 9">JJ-247</strain>
    </source>
</reference>
<feature type="signal peptide" evidence="7">
    <location>
        <begin position="1"/>
        <end position="24"/>
    </location>
</feature>
<evidence type="ECO:0000256" key="1">
    <source>
        <dbReference type="ARBA" id="ARBA00022475"/>
    </source>
</evidence>
<evidence type="ECO:0000256" key="5">
    <source>
        <dbReference type="ARBA" id="ARBA00023288"/>
    </source>
</evidence>
<name>A0A398B5S6_9BACI</name>
<keyword evidence="2 7" id="KW-0732">Signal</keyword>
<accession>A0A398B5S6</accession>
<keyword evidence="1" id="KW-1003">Cell membrane</keyword>
<organism evidence="8 9">
    <name type="scientific">Mesobacillus zeae</name>
    <dbReference type="NCBI Taxonomy" id="1917180"/>
    <lineage>
        <taxon>Bacteria</taxon>
        <taxon>Bacillati</taxon>
        <taxon>Bacillota</taxon>
        <taxon>Bacilli</taxon>
        <taxon>Bacillales</taxon>
        <taxon>Bacillaceae</taxon>
        <taxon>Mesobacillus</taxon>
    </lineage>
</organism>
<evidence type="ECO:0000256" key="7">
    <source>
        <dbReference type="SAM" id="SignalP"/>
    </source>
</evidence>
<evidence type="ECO:0000313" key="8">
    <source>
        <dbReference type="EMBL" id="RID85202.1"/>
    </source>
</evidence>
<evidence type="ECO:0000313" key="9">
    <source>
        <dbReference type="Proteomes" id="UP000265816"/>
    </source>
</evidence>
<keyword evidence="3" id="KW-0472">Membrane</keyword>
<sequence length="469" mass="53678">MGDEVMKKILPLMMSLIVMFSLSACSSGNTQTKESKNTEQNHSKNSTNDNGIKQNREDLSLKVSKDEKKTIVISVMGNTPFFEMAKKEYEKKHPNITIQIKGFTTKNMLSPVLLEKYLKTTSTEVLSGKGADLFVLNESSLPVDRFVDKKAFVNLNHYINIDTSFDKNQYYMNIIQNSQTNGGLYVLPTRFFLNALFADQDAISKTGVKIDDKHNWTWSQFVEVSKQLKQKGTLEFAMQDTPDTILNTLVFEDKNFSQLVNIGKNEAYFNSKFFTDLLMQVRELYDENVLTEQYSEDGTYFRSSQIYSPKDYFLRSAVFYKNATIYQMPHSSDKESGVSFVGYDRYAMNANSNVKMEAWDYLKFLMSYDMQLQSQTGKFPINKAANEKEFAELKNGTKLDNPKGRQVTISEEALQPLKQMITEANTQVRSNDKIQAIISEESKSYFSGQKSAESVADIIQNRVMTYLNE</sequence>
<keyword evidence="9" id="KW-1185">Reference proteome</keyword>
<keyword evidence="4" id="KW-0564">Palmitate</keyword>